<dbReference type="Pfam" id="PF00067">
    <property type="entry name" value="p450"/>
    <property type="match status" value="1"/>
</dbReference>
<dbReference type="GO" id="GO:0020037">
    <property type="term" value="F:heme binding"/>
    <property type="evidence" value="ECO:0007669"/>
    <property type="project" value="InterPro"/>
</dbReference>
<keyword evidence="7" id="KW-0560">Oxidoreductase</keyword>
<dbReference type="Gene3D" id="1.10.630.10">
    <property type="entry name" value="Cytochrome P450"/>
    <property type="match status" value="1"/>
</dbReference>
<proteinExistence type="inferred from homology"/>
<evidence type="ECO:0000256" key="4">
    <source>
        <dbReference type="ARBA" id="ARBA00022692"/>
    </source>
</evidence>
<evidence type="ECO:0000256" key="5">
    <source>
        <dbReference type="ARBA" id="ARBA00022723"/>
    </source>
</evidence>
<dbReference type="GO" id="GO:0006629">
    <property type="term" value="P:lipid metabolic process"/>
    <property type="evidence" value="ECO:0007669"/>
    <property type="project" value="UniProtKB-ARBA"/>
</dbReference>
<evidence type="ECO:0000256" key="9">
    <source>
        <dbReference type="ARBA" id="ARBA00023033"/>
    </source>
</evidence>
<dbReference type="InterPro" id="IPR001128">
    <property type="entry name" value="Cyt_P450"/>
</dbReference>
<keyword evidence="4 12" id="KW-0812">Transmembrane</keyword>
<feature type="region of interest" description="Disordered" evidence="11">
    <location>
        <begin position="405"/>
        <end position="460"/>
    </location>
</feature>
<dbReference type="GO" id="GO:0004497">
    <property type="term" value="F:monooxygenase activity"/>
    <property type="evidence" value="ECO:0007669"/>
    <property type="project" value="UniProtKB-KW"/>
</dbReference>
<comment type="caution">
    <text evidence="13">The sequence shown here is derived from an EMBL/GenBank/DDBJ whole genome shotgun (WGS) entry which is preliminary data.</text>
</comment>
<dbReference type="SUPFAM" id="SSF48264">
    <property type="entry name" value="Cytochrome P450"/>
    <property type="match status" value="1"/>
</dbReference>
<evidence type="ECO:0000256" key="6">
    <source>
        <dbReference type="ARBA" id="ARBA00022989"/>
    </source>
</evidence>
<evidence type="ECO:0000256" key="8">
    <source>
        <dbReference type="ARBA" id="ARBA00023004"/>
    </source>
</evidence>
<evidence type="ECO:0000256" key="3">
    <source>
        <dbReference type="ARBA" id="ARBA00022617"/>
    </source>
</evidence>
<keyword evidence="14" id="KW-1185">Reference proteome</keyword>
<keyword evidence="5" id="KW-0479">Metal-binding</keyword>
<evidence type="ECO:0008006" key="15">
    <source>
        <dbReference type="Google" id="ProtNLM"/>
    </source>
</evidence>
<protein>
    <recommendedName>
        <fullName evidence="15">Cytochrome P450</fullName>
    </recommendedName>
</protein>
<keyword evidence="9" id="KW-0503">Monooxygenase</keyword>
<sequence>MVAAMAASLCCVAACSLGLYLYYVLWLLPERIRADLRRQGIGGPRPSFPYGNLADMRHVAGKATGEQRDAAAVVHDYRQAIFPFYDKWRKQHGPVFTYSVGHMVFLHVSRPDLVRELSLCVSLDLGKSSYMKATHQPLFGEGILKSNGNAWAHQRRLIAPEFFPDKVKGMVDLMVDSAQVLVKSWQDRLERSDASALDLMIDDDIRAYSADVISRTCFGSSYVKGKQIFDMIRKLQKTVSNKNQNLLAEMTGLSFFFPTTSSRAAWRLNRRVRALILGIVGENGEDGNNLLTAMLRSARCGGGDDLAAVAEDFVVDNCKNIYFAGYESTAVTAAWSMMLLALHPEWQDRVRDEVREACGGGGRAPDFPALQKMKNVRYTQIATHEVSSPTPTESIQIVVAADDGDPGDAAAVPRGRGGVAAGAAGAQPRRRARSQGRQHLRPGLDAAPRHGALGRRRDGVRPGAVRRRPAAAARVPAVRRRRSHLPRTKLRHGRAQGAALARALQVRGGAVAGVQALAGAEAHRGARARRAPNAQERKAQVLMGRV</sequence>
<reference evidence="13 14" key="1">
    <citation type="submission" date="2019-11" db="EMBL/GenBank/DDBJ databases">
        <title>Whole genome sequence of Oryza granulata.</title>
        <authorList>
            <person name="Li W."/>
        </authorList>
    </citation>
    <scope>NUCLEOTIDE SEQUENCE [LARGE SCALE GENOMIC DNA]</scope>
    <source>
        <strain evidence="14">cv. Menghai</strain>
        <tissue evidence="13">Leaf</tissue>
    </source>
</reference>
<name>A0A6G1D542_9ORYZ</name>
<feature type="compositionally biased region" description="Basic residues" evidence="11">
    <location>
        <begin position="428"/>
        <end position="440"/>
    </location>
</feature>
<dbReference type="PANTHER" id="PTHR24282">
    <property type="entry name" value="CYTOCHROME P450 FAMILY MEMBER"/>
    <property type="match status" value="1"/>
</dbReference>
<comment type="similarity">
    <text evidence="2">Belongs to the cytochrome P450 family.</text>
</comment>
<gene>
    <name evidence="13" type="ORF">E2562_018363</name>
</gene>
<dbReference type="AlphaFoldDB" id="A0A6G1D542"/>
<dbReference type="Proteomes" id="UP000479710">
    <property type="component" value="Unassembled WGS sequence"/>
</dbReference>
<dbReference type="InterPro" id="IPR002401">
    <property type="entry name" value="Cyt_P450_E_grp-I"/>
</dbReference>
<evidence type="ECO:0000256" key="12">
    <source>
        <dbReference type="SAM" id="Phobius"/>
    </source>
</evidence>
<feature type="transmembrane region" description="Helical" evidence="12">
    <location>
        <begin position="6"/>
        <end position="28"/>
    </location>
</feature>
<dbReference type="PRINTS" id="PR00463">
    <property type="entry name" value="EP450I"/>
</dbReference>
<evidence type="ECO:0000256" key="11">
    <source>
        <dbReference type="SAM" id="MobiDB-lite"/>
    </source>
</evidence>
<keyword evidence="10 12" id="KW-0472">Membrane</keyword>
<dbReference type="InterPro" id="IPR050665">
    <property type="entry name" value="Cytochrome_P450_Monooxygen"/>
</dbReference>
<dbReference type="EMBL" id="SPHZ02000007">
    <property type="protein sequence ID" value="KAF0907551.1"/>
    <property type="molecule type" value="Genomic_DNA"/>
</dbReference>
<keyword evidence="6 12" id="KW-1133">Transmembrane helix</keyword>
<dbReference type="GO" id="GO:0005506">
    <property type="term" value="F:iron ion binding"/>
    <property type="evidence" value="ECO:0007669"/>
    <property type="project" value="InterPro"/>
</dbReference>
<dbReference type="GO" id="GO:0016020">
    <property type="term" value="C:membrane"/>
    <property type="evidence" value="ECO:0007669"/>
    <property type="project" value="UniProtKB-SubCell"/>
</dbReference>
<keyword evidence="3" id="KW-0349">Heme</keyword>
<evidence type="ECO:0000256" key="10">
    <source>
        <dbReference type="ARBA" id="ARBA00023136"/>
    </source>
</evidence>
<evidence type="ECO:0000313" key="14">
    <source>
        <dbReference type="Proteomes" id="UP000479710"/>
    </source>
</evidence>
<dbReference type="OrthoDB" id="1470350at2759"/>
<evidence type="ECO:0000256" key="1">
    <source>
        <dbReference type="ARBA" id="ARBA00004370"/>
    </source>
</evidence>
<organism evidence="13 14">
    <name type="scientific">Oryza meyeriana var. granulata</name>
    <dbReference type="NCBI Taxonomy" id="110450"/>
    <lineage>
        <taxon>Eukaryota</taxon>
        <taxon>Viridiplantae</taxon>
        <taxon>Streptophyta</taxon>
        <taxon>Embryophyta</taxon>
        <taxon>Tracheophyta</taxon>
        <taxon>Spermatophyta</taxon>
        <taxon>Magnoliopsida</taxon>
        <taxon>Liliopsida</taxon>
        <taxon>Poales</taxon>
        <taxon>Poaceae</taxon>
        <taxon>BOP clade</taxon>
        <taxon>Oryzoideae</taxon>
        <taxon>Oryzeae</taxon>
        <taxon>Oryzinae</taxon>
        <taxon>Oryza</taxon>
        <taxon>Oryza meyeriana</taxon>
    </lineage>
</organism>
<keyword evidence="8" id="KW-0408">Iron</keyword>
<evidence type="ECO:0000256" key="2">
    <source>
        <dbReference type="ARBA" id="ARBA00010617"/>
    </source>
</evidence>
<dbReference type="GO" id="GO:0016705">
    <property type="term" value="F:oxidoreductase activity, acting on paired donors, with incorporation or reduction of molecular oxygen"/>
    <property type="evidence" value="ECO:0007669"/>
    <property type="project" value="InterPro"/>
</dbReference>
<dbReference type="InterPro" id="IPR036396">
    <property type="entry name" value="Cyt_P450_sf"/>
</dbReference>
<comment type="subcellular location">
    <subcellularLocation>
        <location evidence="1">Membrane</location>
    </subcellularLocation>
</comment>
<dbReference type="PANTHER" id="PTHR24282:SF36">
    <property type="entry name" value="CYTOCHROME P450 714A1-RELATED"/>
    <property type="match status" value="1"/>
</dbReference>
<evidence type="ECO:0000313" key="13">
    <source>
        <dbReference type="EMBL" id="KAF0907551.1"/>
    </source>
</evidence>
<evidence type="ECO:0000256" key="7">
    <source>
        <dbReference type="ARBA" id="ARBA00023002"/>
    </source>
</evidence>
<accession>A0A6G1D542</accession>